<dbReference type="EMBL" id="JANCMW010000010">
    <property type="protein sequence ID" value="MDF0751562.1"/>
    <property type="molecule type" value="Genomic_DNA"/>
</dbReference>
<sequence>MSLSRFAHPLRHCKEACELAVSHGTPVRAAKLALVVGTLLVLINQWEAVAGKSDMDWLKVLLTYCVPYLVSTYTSVSKDLHLLRQSRVAEQEVHREAEKTRFQNPPL</sequence>
<dbReference type="RefSeq" id="WP_275707970.1">
    <property type="nucleotide sequence ID" value="NZ_JANCMW010000010.1"/>
</dbReference>
<evidence type="ECO:0000313" key="1">
    <source>
        <dbReference type="EMBL" id="MDF0751562.1"/>
    </source>
</evidence>
<organism evidence="1 2">
    <name type="scientific">Marinobacter iranensis</name>
    <dbReference type="NCBI Taxonomy" id="2962607"/>
    <lineage>
        <taxon>Bacteria</taxon>
        <taxon>Pseudomonadati</taxon>
        <taxon>Pseudomonadota</taxon>
        <taxon>Gammaproteobacteria</taxon>
        <taxon>Pseudomonadales</taxon>
        <taxon>Marinobacteraceae</taxon>
        <taxon>Marinobacter</taxon>
    </lineage>
</organism>
<keyword evidence="2" id="KW-1185">Reference proteome</keyword>
<evidence type="ECO:0000313" key="2">
    <source>
        <dbReference type="Proteomes" id="UP001143391"/>
    </source>
</evidence>
<dbReference type="NCBIfam" id="NF038050">
    <property type="entry name" value="NrtS"/>
    <property type="match status" value="1"/>
</dbReference>
<name>A0ABT5YCZ5_9GAMM</name>
<comment type="caution">
    <text evidence="1">The sequence shown here is derived from an EMBL/GenBank/DDBJ whole genome shotgun (WGS) entry which is preliminary data.</text>
</comment>
<dbReference type="Proteomes" id="UP001143391">
    <property type="component" value="Unassembled WGS sequence"/>
</dbReference>
<reference evidence="1" key="1">
    <citation type="submission" date="2022-07" db="EMBL/GenBank/DDBJ databases">
        <title>Marinobacter iranensis a new bacterium isolate from a hipersaline lake in Iran.</title>
        <authorList>
            <person name="Mohammad A.M.A."/>
            <person name="Cristina S.-P."/>
            <person name="Antonio V."/>
        </authorList>
    </citation>
    <scope>NUCLEOTIDE SEQUENCE</scope>
    <source>
        <strain evidence="1">71-i</strain>
    </source>
</reference>
<proteinExistence type="predicted"/>
<gene>
    <name evidence="1" type="primary">nrtS</name>
    <name evidence="1" type="ORF">NLU14_15145</name>
</gene>
<accession>A0ABT5YCZ5</accession>
<protein>
    <submittedName>
        <fullName evidence="1">Nitrate/nitrite transporter NrtS</fullName>
    </submittedName>
</protein>
<dbReference type="InterPro" id="IPR047700">
    <property type="entry name" value="NrtS-like"/>
</dbReference>